<evidence type="ECO:0000256" key="1">
    <source>
        <dbReference type="SAM" id="MobiDB-lite"/>
    </source>
</evidence>
<proteinExistence type="predicted"/>
<accession>A0A6V7UGI6</accession>
<feature type="compositionally biased region" description="Basic and acidic residues" evidence="1">
    <location>
        <begin position="48"/>
        <end position="57"/>
    </location>
</feature>
<evidence type="ECO:0000313" key="3">
    <source>
        <dbReference type="Proteomes" id="UP000580250"/>
    </source>
</evidence>
<dbReference type="EMBL" id="CAJEWN010000057">
    <property type="protein sequence ID" value="CAD2154888.1"/>
    <property type="molecule type" value="Genomic_DNA"/>
</dbReference>
<dbReference type="AlphaFoldDB" id="A0A6V7UGI6"/>
<organism evidence="2 3">
    <name type="scientific">Meloidogyne enterolobii</name>
    <name type="common">Root-knot nematode worm</name>
    <name type="synonym">Meloidogyne mayaguensis</name>
    <dbReference type="NCBI Taxonomy" id="390850"/>
    <lineage>
        <taxon>Eukaryota</taxon>
        <taxon>Metazoa</taxon>
        <taxon>Ecdysozoa</taxon>
        <taxon>Nematoda</taxon>
        <taxon>Chromadorea</taxon>
        <taxon>Rhabditida</taxon>
        <taxon>Tylenchina</taxon>
        <taxon>Tylenchomorpha</taxon>
        <taxon>Tylenchoidea</taxon>
        <taxon>Meloidogynidae</taxon>
        <taxon>Meloidogyninae</taxon>
        <taxon>Meloidogyne</taxon>
    </lineage>
</organism>
<gene>
    <name evidence="2" type="ORF">MENT_LOCUS11667</name>
</gene>
<evidence type="ECO:0000313" key="2">
    <source>
        <dbReference type="EMBL" id="CAD2154888.1"/>
    </source>
</evidence>
<sequence length="106" mass="12208">MMLDGSTVSVQKTTTTTTELTTTTPTVVINREHYNDINNDQQNEVDEQENKNTKNKENNSNGILDNQQMDVSMTRICLHLGQQCFIKIIQSFYEIRKIQSKLDPQN</sequence>
<feature type="region of interest" description="Disordered" evidence="1">
    <location>
        <begin position="1"/>
        <end position="66"/>
    </location>
</feature>
<protein>
    <submittedName>
        <fullName evidence="2">Uncharacterized protein</fullName>
    </submittedName>
</protein>
<dbReference type="Proteomes" id="UP000580250">
    <property type="component" value="Unassembled WGS sequence"/>
</dbReference>
<reference evidence="2 3" key="1">
    <citation type="submission" date="2020-08" db="EMBL/GenBank/DDBJ databases">
        <authorList>
            <person name="Koutsovoulos G."/>
            <person name="Danchin GJ E."/>
        </authorList>
    </citation>
    <scope>NUCLEOTIDE SEQUENCE [LARGE SCALE GENOMIC DNA]</scope>
</reference>
<comment type="caution">
    <text evidence="2">The sequence shown here is derived from an EMBL/GenBank/DDBJ whole genome shotgun (WGS) entry which is preliminary data.</text>
</comment>
<name>A0A6V7UGI6_MELEN</name>
<feature type="compositionally biased region" description="Low complexity" evidence="1">
    <location>
        <begin position="7"/>
        <end position="28"/>
    </location>
</feature>